<proteinExistence type="predicted"/>
<reference evidence="2" key="1">
    <citation type="submission" date="2020-06" db="EMBL/GenBank/DDBJ databases">
        <authorList>
            <person name="Li T."/>
            <person name="Hu X."/>
            <person name="Zhang T."/>
            <person name="Song X."/>
            <person name="Zhang H."/>
            <person name="Dai N."/>
            <person name="Sheng W."/>
            <person name="Hou X."/>
            <person name="Wei L."/>
        </authorList>
    </citation>
    <scope>NUCLEOTIDE SEQUENCE</scope>
    <source>
        <strain evidence="2">G02</strain>
        <tissue evidence="2">Leaf</tissue>
    </source>
</reference>
<evidence type="ECO:0000259" key="1">
    <source>
        <dbReference type="Pfam" id="PF26138"/>
    </source>
</evidence>
<accession>A0AAW2T0D5</accession>
<dbReference type="InterPro" id="IPR058353">
    <property type="entry name" value="DUF8040"/>
</dbReference>
<organism evidence="2">
    <name type="scientific">Sesamum radiatum</name>
    <name type="common">Black benniseed</name>
    <dbReference type="NCBI Taxonomy" id="300843"/>
    <lineage>
        <taxon>Eukaryota</taxon>
        <taxon>Viridiplantae</taxon>
        <taxon>Streptophyta</taxon>
        <taxon>Embryophyta</taxon>
        <taxon>Tracheophyta</taxon>
        <taxon>Spermatophyta</taxon>
        <taxon>Magnoliopsida</taxon>
        <taxon>eudicotyledons</taxon>
        <taxon>Gunneridae</taxon>
        <taxon>Pentapetalae</taxon>
        <taxon>asterids</taxon>
        <taxon>lamiids</taxon>
        <taxon>Lamiales</taxon>
        <taxon>Pedaliaceae</taxon>
        <taxon>Sesamum</taxon>
    </lineage>
</organism>
<dbReference type="EMBL" id="JACGWJ010000009">
    <property type="protein sequence ID" value="KAL0398054.1"/>
    <property type="molecule type" value="Genomic_DNA"/>
</dbReference>
<dbReference type="InterPro" id="IPR045249">
    <property type="entry name" value="HARBI1-like"/>
</dbReference>
<dbReference type="AlphaFoldDB" id="A0AAW2T0D5"/>
<sequence>MLSRIPEQVKHLHDIIDITDVKCVDNLRMTRNAFDRLCQLHEFIGGLRATRHVTVMEQVAIFLSIIAHHKKNCVVKHAFVPSDRTISKHFHFVLMTVLRLHPILLPRPAPIQEGCQDPRWR</sequence>
<feature type="domain" description="DUF8040" evidence="1">
    <location>
        <begin position="11"/>
        <end position="98"/>
    </location>
</feature>
<evidence type="ECO:0000313" key="2">
    <source>
        <dbReference type="EMBL" id="KAL0398054.1"/>
    </source>
</evidence>
<gene>
    <name evidence="2" type="ORF">Sradi_2148700</name>
</gene>
<dbReference type="Pfam" id="PF26138">
    <property type="entry name" value="DUF8040"/>
    <property type="match status" value="1"/>
</dbReference>
<dbReference type="PANTHER" id="PTHR22930">
    <property type="match status" value="1"/>
</dbReference>
<protein>
    <recommendedName>
        <fullName evidence="1">DUF8040 domain-containing protein</fullName>
    </recommendedName>
</protein>
<dbReference type="PANTHER" id="PTHR22930:SF293">
    <property type="entry name" value="PROTEIN ALP1-LIKE"/>
    <property type="match status" value="1"/>
</dbReference>
<reference evidence="2" key="2">
    <citation type="journal article" date="2024" name="Plant">
        <title>Genomic evolution and insights into agronomic trait innovations of Sesamum species.</title>
        <authorList>
            <person name="Miao H."/>
            <person name="Wang L."/>
            <person name="Qu L."/>
            <person name="Liu H."/>
            <person name="Sun Y."/>
            <person name="Le M."/>
            <person name="Wang Q."/>
            <person name="Wei S."/>
            <person name="Zheng Y."/>
            <person name="Lin W."/>
            <person name="Duan Y."/>
            <person name="Cao H."/>
            <person name="Xiong S."/>
            <person name="Wang X."/>
            <person name="Wei L."/>
            <person name="Li C."/>
            <person name="Ma Q."/>
            <person name="Ju M."/>
            <person name="Zhao R."/>
            <person name="Li G."/>
            <person name="Mu C."/>
            <person name="Tian Q."/>
            <person name="Mei H."/>
            <person name="Zhang T."/>
            <person name="Gao T."/>
            <person name="Zhang H."/>
        </authorList>
    </citation>
    <scope>NUCLEOTIDE SEQUENCE</scope>
    <source>
        <strain evidence="2">G02</strain>
    </source>
</reference>
<name>A0AAW2T0D5_SESRA</name>
<comment type="caution">
    <text evidence="2">The sequence shown here is derived from an EMBL/GenBank/DDBJ whole genome shotgun (WGS) entry which is preliminary data.</text>
</comment>